<name>A0A3G4ZXI8_9VIRU</name>
<dbReference type="Pfam" id="PF12796">
    <property type="entry name" value="Ank_2"/>
    <property type="match status" value="1"/>
</dbReference>
<accession>A0A3G4ZXI8</accession>
<dbReference type="InterPro" id="IPR002110">
    <property type="entry name" value="Ankyrin_rpt"/>
</dbReference>
<dbReference type="InterPro" id="IPR052801">
    <property type="entry name" value="Ankyrin-EF-hand"/>
</dbReference>
<dbReference type="Gene3D" id="1.25.40.20">
    <property type="entry name" value="Ankyrin repeat-containing domain"/>
    <property type="match status" value="1"/>
</dbReference>
<feature type="non-terminal residue" evidence="1">
    <location>
        <position position="1"/>
    </location>
</feature>
<proteinExistence type="predicted"/>
<dbReference type="SUPFAM" id="SSF48403">
    <property type="entry name" value="Ankyrin repeat"/>
    <property type="match status" value="1"/>
</dbReference>
<dbReference type="PANTHER" id="PTHR24127:SF1">
    <property type="entry name" value="ANKYRIN REPEAT AND EF-HAND DOMAIN-CONTAINING PROTEIN 1"/>
    <property type="match status" value="1"/>
</dbReference>
<reference evidence="1" key="1">
    <citation type="submission" date="2018-10" db="EMBL/GenBank/DDBJ databases">
        <title>Hidden diversity of soil giant viruses.</title>
        <authorList>
            <person name="Schulz F."/>
            <person name="Alteio L."/>
            <person name="Goudeau D."/>
            <person name="Ryan E.M."/>
            <person name="Malmstrom R.R."/>
            <person name="Blanchard J."/>
            <person name="Woyke T."/>
        </authorList>
    </citation>
    <scope>NUCLEOTIDE SEQUENCE</scope>
    <source>
        <strain evidence="1">FNV1</strain>
    </source>
</reference>
<dbReference type="InterPro" id="IPR036770">
    <property type="entry name" value="Ankyrin_rpt-contain_sf"/>
</dbReference>
<dbReference type="EMBL" id="MK072133">
    <property type="protein sequence ID" value="AYV79054.1"/>
    <property type="molecule type" value="Genomic_DNA"/>
</dbReference>
<evidence type="ECO:0000313" key="1">
    <source>
        <dbReference type="EMBL" id="AYV79054.1"/>
    </source>
</evidence>
<dbReference type="PANTHER" id="PTHR24127">
    <property type="entry name" value="ANKYRIN REPEAT AND EF-HAND DOMAIN-CONTAINING PROTEIN 1"/>
    <property type="match status" value="1"/>
</dbReference>
<sequence>PALIYACYRKLEKTTLEMINQDADLNVKMPGNVTLLIYACSSGMIAVVTELLKRSVDVNEESEYHISPLIEAARRQHEDIFIKLVDHGADITDGVMNYARENSNLLTYINNLKQRYRDAILHVMSDSVTPNNKMYESFATTYVPQLVGIICDFII</sequence>
<protein>
    <submittedName>
        <fullName evidence="1">Uncharacterized protein</fullName>
    </submittedName>
</protein>
<organism evidence="1">
    <name type="scientific">Faunusvirus sp</name>
    <dbReference type="NCBI Taxonomy" id="2487766"/>
    <lineage>
        <taxon>Viruses</taxon>
        <taxon>Varidnaviria</taxon>
        <taxon>Bamfordvirae</taxon>
        <taxon>Nucleocytoviricota</taxon>
        <taxon>Megaviricetes</taxon>
        <taxon>Imitervirales</taxon>
        <taxon>Mimiviridae</taxon>
    </lineage>
</organism>
<gene>
    <name evidence="1" type="ORF">Faunusvirus2_1</name>
</gene>
<dbReference type="SMART" id="SM00248">
    <property type="entry name" value="ANK"/>
    <property type="match status" value="2"/>
</dbReference>